<dbReference type="RefSeq" id="WP_380078179.1">
    <property type="nucleotide sequence ID" value="NZ_JBHRZF010000137.1"/>
</dbReference>
<dbReference type="Proteomes" id="UP001595748">
    <property type="component" value="Unassembled WGS sequence"/>
</dbReference>
<comment type="caution">
    <text evidence="14">The sequence shown here is derived from an EMBL/GenBank/DDBJ whole genome shotgun (WGS) entry which is preliminary data.</text>
</comment>
<dbReference type="PRINTS" id="PR00723">
    <property type="entry name" value="SUBTILISIN"/>
</dbReference>
<dbReference type="PROSITE" id="PS51257">
    <property type="entry name" value="PROKAR_LIPOPROTEIN"/>
    <property type="match status" value="1"/>
</dbReference>
<dbReference type="CDD" id="cd07489">
    <property type="entry name" value="Peptidases_S8_5"/>
    <property type="match status" value="1"/>
</dbReference>
<dbReference type="InterPro" id="IPR023827">
    <property type="entry name" value="Peptidase_S8_Asp-AS"/>
</dbReference>
<dbReference type="InterPro" id="IPR000209">
    <property type="entry name" value="Peptidase_S8/S53_dom"/>
</dbReference>
<evidence type="ECO:0000256" key="5">
    <source>
        <dbReference type="ARBA" id="ARBA00022729"/>
    </source>
</evidence>
<keyword evidence="15" id="KW-1185">Reference proteome</keyword>
<dbReference type="InterPro" id="IPR034187">
    <property type="entry name" value="Peptidases_S8_5"/>
</dbReference>
<evidence type="ECO:0000313" key="15">
    <source>
        <dbReference type="Proteomes" id="UP001595748"/>
    </source>
</evidence>
<keyword evidence="5 10" id="KW-0732">Signal</keyword>
<feature type="domain" description="PA" evidence="12">
    <location>
        <begin position="384"/>
        <end position="460"/>
    </location>
</feature>
<evidence type="ECO:0000256" key="8">
    <source>
        <dbReference type="PROSITE-ProRule" id="PRU01240"/>
    </source>
</evidence>
<keyword evidence="2" id="KW-0134">Cell wall</keyword>
<evidence type="ECO:0000259" key="11">
    <source>
        <dbReference type="Pfam" id="PF00082"/>
    </source>
</evidence>
<sequence>MKLNHLRNASLLALSVALASCGQQQAAPSTTSAQSGSASLQAQNLNLPAAVTQSETPELWFVEFSEKPTSKGGNSAALGQQKKLFRQQAAAEGVKFNERLSFDRLWNGISVRVLPSDLGKIKDMDGVKAVYPVMSIPIPQDLAVNEPDMATAISQTGADVARNEMGLTGKGVKIAIMDTGLDLDHPAFQGRVVASYDLVGDAFNGSNTPVPGQDTVDDCAGHGTHVAGIAAAAGDLPGVAPEASLGVYRVFGCTGSTSSDIMIQAMERVLADGMDVLNMSIGASFNSWPEYPSAVAASNLVDAGVVVAASIGNSGSGGVWAAGAPGVGDKVIGVANFMNTHTALPAFSVSPDGQKVGYSMATGAPAAPATGSLPLAKTGTPTTADDACTPLPANSLAGKAVLIRRGSCSFYVKAFNAQQAGAAAVVLYNNAAGIINPTVEGTPPVTIPVVSITAADGAMLDARIAAGTTTLTWTSQSVTSSNGSAANTLDPSSSYGMSAKLDLKPDLGAPGGMIRSTWPLSLIPSGYNTISGTSMASPHVAGVIALVIEAKRKAGQTIRAEDMRTLLQNTAQPKLWTGNPAAGILEAVHRQGAGMVNVVNAVTTKATVTPSKLSLGESSNLTPQTLTINNSGNTPVTYTLSQQGALTTTGNYTPKYYGSGNSASFSSNTVTVPAGSSATVTVTITPGAPDLAVYGGYVVLTPSDNSPTLRVPYAGFNGDYQALKIFTITPDVARRNADGTYSNTSDLTFTMRDNDYPYFRMHLDHFARWLKMDVLDAKTMQPVNSQFFNAATEEYLPRSSTAGGFFAFGWDGQVSWSRGKSDNAQNKRKPIPNGQYVVKFTALKALGDASNPAHVETWTSPVLTVNAPKK</sequence>
<evidence type="ECO:0000259" key="12">
    <source>
        <dbReference type="Pfam" id="PF02225"/>
    </source>
</evidence>
<dbReference type="SUPFAM" id="SSF52743">
    <property type="entry name" value="Subtilisin-like"/>
    <property type="match status" value="1"/>
</dbReference>
<dbReference type="EMBL" id="JBHRZF010000137">
    <property type="protein sequence ID" value="MFC3861363.1"/>
    <property type="molecule type" value="Genomic_DNA"/>
</dbReference>
<proteinExistence type="inferred from homology"/>
<dbReference type="Pfam" id="PF02225">
    <property type="entry name" value="PA"/>
    <property type="match status" value="1"/>
</dbReference>
<dbReference type="PROSITE" id="PS51892">
    <property type="entry name" value="SUBTILASE"/>
    <property type="match status" value="1"/>
</dbReference>
<evidence type="ECO:0000256" key="2">
    <source>
        <dbReference type="ARBA" id="ARBA00022512"/>
    </source>
</evidence>
<name>A0ABV8A6P0_9DEIO</name>
<dbReference type="Gene3D" id="3.50.30.30">
    <property type="match status" value="1"/>
</dbReference>
<dbReference type="InterPro" id="IPR015500">
    <property type="entry name" value="Peptidase_S8_subtilisin-rel"/>
</dbReference>
<dbReference type="PANTHER" id="PTHR43806">
    <property type="entry name" value="PEPTIDASE S8"/>
    <property type="match status" value="1"/>
</dbReference>
<dbReference type="InterPro" id="IPR036852">
    <property type="entry name" value="Peptidase_S8/S53_dom_sf"/>
</dbReference>
<feature type="active site" description="Charge relay system" evidence="8">
    <location>
        <position position="222"/>
    </location>
</feature>
<dbReference type="Pfam" id="PF00082">
    <property type="entry name" value="Peptidase_S8"/>
    <property type="match status" value="1"/>
</dbReference>
<evidence type="ECO:0000256" key="10">
    <source>
        <dbReference type="SAM" id="SignalP"/>
    </source>
</evidence>
<dbReference type="PROSITE" id="PS00136">
    <property type="entry name" value="SUBTILASE_ASP"/>
    <property type="match status" value="1"/>
</dbReference>
<dbReference type="PANTHER" id="PTHR43806:SF11">
    <property type="entry name" value="CEREVISIN-RELATED"/>
    <property type="match status" value="1"/>
</dbReference>
<evidence type="ECO:0000256" key="6">
    <source>
        <dbReference type="ARBA" id="ARBA00022801"/>
    </source>
</evidence>
<keyword evidence="7 8" id="KW-0720">Serine protease</keyword>
<dbReference type="SUPFAM" id="SSF52025">
    <property type="entry name" value="PA domain"/>
    <property type="match status" value="1"/>
</dbReference>
<dbReference type="InterPro" id="IPR010435">
    <property type="entry name" value="C5a/SBT2-like_Fn3"/>
</dbReference>
<dbReference type="InterPro" id="IPR023828">
    <property type="entry name" value="Peptidase_S8_Ser-AS"/>
</dbReference>
<dbReference type="Gene3D" id="3.40.50.200">
    <property type="entry name" value="Peptidase S8/S53 domain"/>
    <property type="match status" value="1"/>
</dbReference>
<feature type="domain" description="Peptidase S8/S53" evidence="11">
    <location>
        <begin position="169"/>
        <end position="594"/>
    </location>
</feature>
<feature type="chain" id="PRO_5045613068" evidence="10">
    <location>
        <begin position="27"/>
        <end position="870"/>
    </location>
</feature>
<dbReference type="PROSITE" id="PS00137">
    <property type="entry name" value="SUBTILASE_HIS"/>
    <property type="match status" value="1"/>
</dbReference>
<dbReference type="PROSITE" id="PS00138">
    <property type="entry name" value="SUBTILASE_SER"/>
    <property type="match status" value="1"/>
</dbReference>
<accession>A0ABV8A6P0</accession>
<dbReference type="Gene3D" id="2.60.40.1710">
    <property type="entry name" value="Subtilisin-like superfamily"/>
    <property type="match status" value="1"/>
</dbReference>
<feature type="active site" description="Charge relay system" evidence="8">
    <location>
        <position position="178"/>
    </location>
</feature>
<comment type="similarity">
    <text evidence="1 8 9">Belongs to the peptidase S8 family.</text>
</comment>
<reference evidence="15" key="1">
    <citation type="journal article" date="2019" name="Int. J. Syst. Evol. Microbiol.">
        <title>The Global Catalogue of Microorganisms (GCM) 10K type strain sequencing project: providing services to taxonomists for standard genome sequencing and annotation.</title>
        <authorList>
            <consortium name="The Broad Institute Genomics Platform"/>
            <consortium name="The Broad Institute Genome Sequencing Center for Infectious Disease"/>
            <person name="Wu L."/>
            <person name="Ma J."/>
        </authorList>
    </citation>
    <scope>NUCLEOTIDE SEQUENCE [LARGE SCALE GENOMIC DNA]</scope>
    <source>
        <strain evidence="15">CCTCC AB 2013263</strain>
    </source>
</reference>
<dbReference type="InterPro" id="IPR046450">
    <property type="entry name" value="PA_dom_sf"/>
</dbReference>
<evidence type="ECO:0000256" key="3">
    <source>
        <dbReference type="ARBA" id="ARBA00022525"/>
    </source>
</evidence>
<evidence type="ECO:0000256" key="4">
    <source>
        <dbReference type="ARBA" id="ARBA00022670"/>
    </source>
</evidence>
<feature type="active site" description="Charge relay system" evidence="8">
    <location>
        <position position="534"/>
    </location>
</feature>
<evidence type="ECO:0000256" key="1">
    <source>
        <dbReference type="ARBA" id="ARBA00011073"/>
    </source>
</evidence>
<keyword evidence="4 8" id="KW-0645">Protease</keyword>
<evidence type="ECO:0000256" key="9">
    <source>
        <dbReference type="RuleBase" id="RU003355"/>
    </source>
</evidence>
<evidence type="ECO:0000313" key="14">
    <source>
        <dbReference type="EMBL" id="MFC3861363.1"/>
    </source>
</evidence>
<dbReference type="InterPro" id="IPR003137">
    <property type="entry name" value="PA_domain"/>
</dbReference>
<dbReference type="InterPro" id="IPR050131">
    <property type="entry name" value="Peptidase_S8_subtilisin-like"/>
</dbReference>
<dbReference type="InterPro" id="IPR022398">
    <property type="entry name" value="Peptidase_S8_His-AS"/>
</dbReference>
<feature type="domain" description="C5a peptidase/Subtilisin-like protease SBT2-like Fn3-like" evidence="13">
    <location>
        <begin position="614"/>
        <end position="713"/>
    </location>
</feature>
<keyword evidence="6 8" id="KW-0378">Hydrolase</keyword>
<evidence type="ECO:0000259" key="13">
    <source>
        <dbReference type="Pfam" id="PF06280"/>
    </source>
</evidence>
<gene>
    <name evidence="14" type="ORF">ACFOPQ_11385</name>
</gene>
<evidence type="ECO:0000256" key="7">
    <source>
        <dbReference type="ARBA" id="ARBA00022825"/>
    </source>
</evidence>
<feature type="signal peptide" evidence="10">
    <location>
        <begin position="1"/>
        <end position="26"/>
    </location>
</feature>
<dbReference type="Pfam" id="PF06280">
    <property type="entry name" value="fn3_5"/>
    <property type="match status" value="1"/>
</dbReference>
<protein>
    <submittedName>
        <fullName evidence="14">S8 family serine peptidase</fullName>
    </submittedName>
</protein>
<keyword evidence="3" id="KW-0964">Secreted</keyword>
<organism evidence="14 15">
    <name type="scientific">Deinococcus antarcticus</name>
    <dbReference type="NCBI Taxonomy" id="1298767"/>
    <lineage>
        <taxon>Bacteria</taxon>
        <taxon>Thermotogati</taxon>
        <taxon>Deinococcota</taxon>
        <taxon>Deinococci</taxon>
        <taxon>Deinococcales</taxon>
        <taxon>Deinococcaceae</taxon>
        <taxon>Deinococcus</taxon>
    </lineage>
</organism>